<evidence type="ECO:0000256" key="9">
    <source>
        <dbReference type="ARBA" id="ARBA00023180"/>
    </source>
</evidence>
<evidence type="ECO:0000256" key="4">
    <source>
        <dbReference type="ARBA" id="ARBA00022448"/>
    </source>
</evidence>
<dbReference type="InterPro" id="IPR000477">
    <property type="entry name" value="RT_dom"/>
</dbReference>
<feature type="compositionally biased region" description="Low complexity" evidence="10">
    <location>
        <begin position="1007"/>
        <end position="1028"/>
    </location>
</feature>
<comment type="caution">
    <text evidence="13">The sequence shown here is derived from an EMBL/GenBank/DDBJ whole genome shotgun (WGS) entry which is preliminary data.</text>
</comment>
<dbReference type="GO" id="GO:0015175">
    <property type="term" value="F:neutral L-amino acid transmembrane transporter activity"/>
    <property type="evidence" value="ECO:0007669"/>
    <property type="project" value="TreeGrafter"/>
</dbReference>
<dbReference type="Proteomes" id="UP001274896">
    <property type="component" value="Unassembled WGS sequence"/>
</dbReference>
<dbReference type="Pfam" id="PF00375">
    <property type="entry name" value="SDF"/>
    <property type="match status" value="1"/>
</dbReference>
<dbReference type="InterPro" id="IPR036691">
    <property type="entry name" value="Endo/exonu/phosph_ase_sf"/>
</dbReference>
<evidence type="ECO:0000256" key="11">
    <source>
        <dbReference type="SAM" id="Phobius"/>
    </source>
</evidence>
<dbReference type="InterPro" id="IPR043502">
    <property type="entry name" value="DNA/RNA_pol_sf"/>
</dbReference>
<dbReference type="InterPro" id="IPR050746">
    <property type="entry name" value="DAACS"/>
</dbReference>
<protein>
    <recommendedName>
        <fullName evidence="3">ribonuclease H</fullName>
        <ecNumber evidence="3">3.1.26.4</ecNumber>
    </recommendedName>
</protein>
<dbReference type="GO" id="GO:0004523">
    <property type="term" value="F:RNA-DNA hybrid ribonuclease activity"/>
    <property type="evidence" value="ECO:0007669"/>
    <property type="project" value="UniProtKB-EC"/>
</dbReference>
<dbReference type="SUPFAM" id="SSF56219">
    <property type="entry name" value="DNase I-like"/>
    <property type="match status" value="1"/>
</dbReference>
<feature type="transmembrane region" description="Helical" evidence="11">
    <location>
        <begin position="709"/>
        <end position="732"/>
    </location>
</feature>
<dbReference type="GO" id="GO:0005886">
    <property type="term" value="C:plasma membrane"/>
    <property type="evidence" value="ECO:0007669"/>
    <property type="project" value="TreeGrafter"/>
</dbReference>
<dbReference type="Pfam" id="PF03372">
    <property type="entry name" value="Exo_endo_phos"/>
    <property type="match status" value="1"/>
</dbReference>
<dbReference type="Gene3D" id="1.10.3860.10">
    <property type="entry name" value="Sodium:dicarboxylate symporter"/>
    <property type="match status" value="1"/>
</dbReference>
<evidence type="ECO:0000256" key="3">
    <source>
        <dbReference type="ARBA" id="ARBA00012180"/>
    </source>
</evidence>
<reference evidence="13" key="1">
    <citation type="submission" date="2023-06" db="EMBL/GenBank/DDBJ databases">
        <title>Male Hemibagrus guttatus genome.</title>
        <authorList>
            <person name="Bian C."/>
        </authorList>
    </citation>
    <scope>NUCLEOTIDE SEQUENCE</scope>
    <source>
        <strain evidence="13">Male_cb2023</strain>
        <tissue evidence="13">Muscle</tissue>
    </source>
</reference>
<dbReference type="InterPro" id="IPR001991">
    <property type="entry name" value="Na-dicarboxylate_symporter"/>
</dbReference>
<feature type="transmembrane region" description="Helical" evidence="11">
    <location>
        <begin position="774"/>
        <end position="797"/>
    </location>
</feature>
<evidence type="ECO:0000259" key="12">
    <source>
        <dbReference type="PROSITE" id="PS50878"/>
    </source>
</evidence>
<dbReference type="PANTHER" id="PTHR11958:SF55">
    <property type="entry name" value="AMINO ACID TRANSPORTER"/>
    <property type="match status" value="1"/>
</dbReference>
<keyword evidence="9" id="KW-0325">Glycoprotein</keyword>
<dbReference type="GO" id="GO:0070778">
    <property type="term" value="P:L-aspartate transmembrane transport"/>
    <property type="evidence" value="ECO:0007669"/>
    <property type="project" value="TreeGrafter"/>
</dbReference>
<evidence type="ECO:0000256" key="1">
    <source>
        <dbReference type="ARBA" id="ARBA00004141"/>
    </source>
</evidence>
<feature type="region of interest" description="Disordered" evidence="10">
    <location>
        <begin position="965"/>
        <end position="1039"/>
    </location>
</feature>
<comment type="similarity">
    <text evidence="2">Belongs to the beta type-B retroviral polymerase family. HERV class-II K(HML-2) pol subfamily.</text>
</comment>
<dbReference type="GO" id="GO:0005313">
    <property type="term" value="F:L-glutamate transmembrane transporter activity"/>
    <property type="evidence" value="ECO:0007669"/>
    <property type="project" value="TreeGrafter"/>
</dbReference>
<dbReference type="Gene3D" id="3.30.70.270">
    <property type="match status" value="1"/>
</dbReference>
<feature type="compositionally biased region" description="Basic residues" evidence="10">
    <location>
        <begin position="973"/>
        <end position="992"/>
    </location>
</feature>
<dbReference type="PANTHER" id="PTHR11958">
    <property type="entry name" value="SODIUM/DICARBOXYLATE SYMPORTER-RELATED"/>
    <property type="match status" value="1"/>
</dbReference>
<evidence type="ECO:0000256" key="6">
    <source>
        <dbReference type="ARBA" id="ARBA00022847"/>
    </source>
</evidence>
<dbReference type="PROSITE" id="PS00714">
    <property type="entry name" value="NA_DICARBOXYL_SYMP_2"/>
    <property type="match status" value="1"/>
</dbReference>
<dbReference type="InterPro" id="IPR018107">
    <property type="entry name" value="Na-dicarboxylate_symporter_CS"/>
</dbReference>
<dbReference type="PROSITE" id="PS50878">
    <property type="entry name" value="RT_POL"/>
    <property type="match status" value="1"/>
</dbReference>
<name>A0AAE0UW94_9TELE</name>
<evidence type="ECO:0000256" key="8">
    <source>
        <dbReference type="ARBA" id="ARBA00023136"/>
    </source>
</evidence>
<feature type="non-terminal residue" evidence="13">
    <location>
        <position position="1057"/>
    </location>
</feature>
<keyword evidence="4" id="KW-0813">Transport</keyword>
<dbReference type="EMBL" id="JAUCMX010000016">
    <property type="protein sequence ID" value="KAK3520129.1"/>
    <property type="molecule type" value="Genomic_DNA"/>
</dbReference>
<keyword evidence="6" id="KW-0769">Symport</keyword>
<comment type="subcellular location">
    <subcellularLocation>
        <location evidence="1">Membrane</location>
        <topology evidence="1">Multi-pass membrane protein</topology>
    </subcellularLocation>
</comment>
<evidence type="ECO:0000256" key="7">
    <source>
        <dbReference type="ARBA" id="ARBA00022989"/>
    </source>
</evidence>
<evidence type="ECO:0000313" key="13">
    <source>
        <dbReference type="EMBL" id="KAK3520129.1"/>
    </source>
</evidence>
<dbReference type="SUPFAM" id="SSF118215">
    <property type="entry name" value="Proton glutamate symport protein"/>
    <property type="match status" value="1"/>
</dbReference>
<gene>
    <name evidence="13" type="ORF">QTP70_014637</name>
</gene>
<organism evidence="13 14">
    <name type="scientific">Hemibagrus guttatus</name>
    <dbReference type="NCBI Taxonomy" id="175788"/>
    <lineage>
        <taxon>Eukaryota</taxon>
        <taxon>Metazoa</taxon>
        <taxon>Chordata</taxon>
        <taxon>Craniata</taxon>
        <taxon>Vertebrata</taxon>
        <taxon>Euteleostomi</taxon>
        <taxon>Actinopterygii</taxon>
        <taxon>Neopterygii</taxon>
        <taxon>Teleostei</taxon>
        <taxon>Ostariophysi</taxon>
        <taxon>Siluriformes</taxon>
        <taxon>Bagridae</taxon>
        <taxon>Hemibagrus</taxon>
    </lineage>
</organism>
<dbReference type="GO" id="GO:0015501">
    <property type="term" value="F:glutamate:sodium symporter activity"/>
    <property type="evidence" value="ECO:0007669"/>
    <property type="project" value="TreeGrafter"/>
</dbReference>
<dbReference type="EC" id="3.1.26.4" evidence="3"/>
<dbReference type="GO" id="GO:0098712">
    <property type="term" value="P:L-glutamate import across plasma membrane"/>
    <property type="evidence" value="ECO:0007669"/>
    <property type="project" value="TreeGrafter"/>
</dbReference>
<dbReference type="InterPro" id="IPR036458">
    <property type="entry name" value="Na:dicarbo_symporter_sf"/>
</dbReference>
<proteinExistence type="inferred from homology"/>
<feature type="transmembrane region" description="Helical" evidence="11">
    <location>
        <begin position="570"/>
        <end position="591"/>
    </location>
</feature>
<accession>A0AAE0UW94</accession>
<dbReference type="InterPro" id="IPR043128">
    <property type="entry name" value="Rev_trsase/Diguanyl_cyclase"/>
</dbReference>
<evidence type="ECO:0000313" key="14">
    <source>
        <dbReference type="Proteomes" id="UP001274896"/>
    </source>
</evidence>
<dbReference type="Gene3D" id="3.60.10.10">
    <property type="entry name" value="Endonuclease/exonuclease/phosphatase"/>
    <property type="match status" value="1"/>
</dbReference>
<sequence>MTNHQSEKQMGGASLVDDEGKAESEEGLLQQHCGWFARNLLLTLTIMGKGRELADMMERRKVDILCVQETRWKGSKARSIGAGFKLFYYGVDSKRNGVGVVLKEEFVRNVLEVKRVSDRVMSLKLGIEGVMLNVVSGYAPQVGCELEEKERFWSELDEVMKSIPMGERVVIGADFNGHVGEGNTGDEEVMGRFGVVVGERVARQHRMVVCRMTLMVCKKKRSKIEIEKKTKWWKLKKEECCEEFRQKLRQALGGQVVLPDDWETTAEVIRKTGRKVLGVSSGRRKEDKETWWWNEEVQDSIQRKRLAKKKWDMDRTEENRQEYKELQRERHGSALSPFLFAMVMDQLSEEVRQEFPWTMMFADDIVICSESREQVEENLERWRFALERRGMKVSRSKTEYMCVNEREGSGTVRLQGEEVKKVQEFKYLGSTVQSNGECGKEVKKRVQAGWNGWRKVSGVLCDQKISARIKGKVYRTVVRPAMLYGLETVSLRKRQESELEVAELKMLRFSLGVTRLDRIRNEYIRGTAHVGRLGDKVREARLRWFGHVQRRESLAGLDARSSGRMGTRAMVYYMSTTIIAAVLGVILVLGIHPGNPKLRSTQTSAGPNNQEVSSLDAFLDLIRNLFPENLVQACFQQVQTVVKKVSVPVGNQSEPVSVNTKKLEFKWGMNVLGLIGFFITFGICIGKMGEKGKIMSEFFNILNEIIMKMVSMIMWYSPVGIASLICGKIAAIGDLEAMAQQLGMYMVTVIVGLIIHGGIILPIIFFSVTRKNPFTFYSGIFQAWITALGTASSAGTLPVTFRCLEENLKIDKRVTRFVLPIGATINMDGTALYEAVAAIFIAQMNGIELDGGQIITVSMTATLASVGAASIPSAGLVTMLLILTAVGLPTQDISLLVAVDWLLDRMRTSINVVGDSFGAGIVDFLSRAELSQIDGDIPLSDEDSVPPPPLLTDIDLIDPICPPELPPRFPPKLNHHQQHQQHHQPHQQHHFHPAASLSHSRSHSTRSARSLSPRSVQSPSPLSVCSHSPHPHCTHSPRLLTRRTDHAYCALPSHDPQ</sequence>
<keyword evidence="14" id="KW-1185">Reference proteome</keyword>
<dbReference type="SUPFAM" id="SSF56672">
    <property type="entry name" value="DNA/RNA polymerases"/>
    <property type="match status" value="1"/>
</dbReference>
<feature type="transmembrane region" description="Helical" evidence="11">
    <location>
        <begin position="744"/>
        <end position="767"/>
    </location>
</feature>
<feature type="domain" description="Reverse transcriptase" evidence="12">
    <location>
        <begin position="1"/>
        <end position="432"/>
    </location>
</feature>
<evidence type="ECO:0000256" key="2">
    <source>
        <dbReference type="ARBA" id="ARBA00010879"/>
    </source>
</evidence>
<keyword evidence="5 11" id="KW-0812">Transmembrane</keyword>
<dbReference type="AlphaFoldDB" id="A0AAE0UW94"/>
<evidence type="ECO:0000256" key="10">
    <source>
        <dbReference type="SAM" id="MobiDB-lite"/>
    </source>
</evidence>
<dbReference type="InterPro" id="IPR005135">
    <property type="entry name" value="Endo/exonuclease/phosphatase"/>
</dbReference>
<feature type="transmembrane region" description="Helical" evidence="11">
    <location>
        <begin position="667"/>
        <end position="688"/>
    </location>
</feature>
<dbReference type="PRINTS" id="PR00173">
    <property type="entry name" value="EDTRNSPORT"/>
</dbReference>
<keyword evidence="7 11" id="KW-1133">Transmembrane helix</keyword>
<evidence type="ECO:0000256" key="5">
    <source>
        <dbReference type="ARBA" id="ARBA00022692"/>
    </source>
</evidence>
<keyword evidence="8 11" id="KW-0472">Membrane</keyword>
<dbReference type="Pfam" id="PF00078">
    <property type="entry name" value="RVT_1"/>
    <property type="match status" value="1"/>
</dbReference>